<keyword evidence="3" id="KW-1185">Reference proteome</keyword>
<gene>
    <name evidence="2" type="ORF">R1flu_020732</name>
</gene>
<name>A0ABD1ZMC8_9MARC</name>
<protein>
    <submittedName>
        <fullName evidence="2">Uncharacterized protein</fullName>
    </submittedName>
</protein>
<comment type="caution">
    <text evidence="2">The sequence shown here is derived from an EMBL/GenBank/DDBJ whole genome shotgun (WGS) entry which is preliminary data.</text>
</comment>
<evidence type="ECO:0000313" key="2">
    <source>
        <dbReference type="EMBL" id="KAL2652604.1"/>
    </source>
</evidence>
<feature type="region of interest" description="Disordered" evidence="1">
    <location>
        <begin position="91"/>
        <end position="123"/>
    </location>
</feature>
<organism evidence="2 3">
    <name type="scientific">Riccia fluitans</name>
    <dbReference type="NCBI Taxonomy" id="41844"/>
    <lineage>
        <taxon>Eukaryota</taxon>
        <taxon>Viridiplantae</taxon>
        <taxon>Streptophyta</taxon>
        <taxon>Embryophyta</taxon>
        <taxon>Marchantiophyta</taxon>
        <taxon>Marchantiopsida</taxon>
        <taxon>Marchantiidae</taxon>
        <taxon>Marchantiales</taxon>
        <taxon>Ricciaceae</taxon>
        <taxon>Riccia</taxon>
    </lineage>
</organism>
<proteinExistence type="predicted"/>
<dbReference type="EMBL" id="JBHFFA010000001">
    <property type="protein sequence ID" value="KAL2652604.1"/>
    <property type="molecule type" value="Genomic_DNA"/>
</dbReference>
<dbReference type="Proteomes" id="UP001605036">
    <property type="component" value="Unassembled WGS sequence"/>
</dbReference>
<accession>A0ABD1ZMC8</accession>
<evidence type="ECO:0000256" key="1">
    <source>
        <dbReference type="SAM" id="MobiDB-lite"/>
    </source>
</evidence>
<feature type="compositionally biased region" description="Polar residues" evidence="1">
    <location>
        <begin position="98"/>
        <end position="107"/>
    </location>
</feature>
<reference evidence="2 3" key="1">
    <citation type="submission" date="2024-09" db="EMBL/GenBank/DDBJ databases">
        <title>Chromosome-scale assembly of Riccia fluitans.</title>
        <authorList>
            <person name="Paukszto L."/>
            <person name="Sawicki J."/>
            <person name="Karawczyk K."/>
            <person name="Piernik-Szablinska J."/>
            <person name="Szczecinska M."/>
            <person name="Mazdziarz M."/>
        </authorList>
    </citation>
    <scope>NUCLEOTIDE SEQUENCE [LARGE SCALE GENOMIC DNA]</scope>
    <source>
        <strain evidence="2">Rf_01</strain>
        <tissue evidence="2">Aerial parts of the thallus</tissue>
    </source>
</reference>
<dbReference type="AlphaFoldDB" id="A0ABD1ZMC8"/>
<sequence>MSGVITHEQDAEPRNFLTNLTRSDRRRIPSVLWTEGKIGVRSSYSGMRKGYPITPTRLRLTYENIWLTAAGFWHLLGTFVEHLEVTRNDSVAGVESEASGQNRITQGSHERRRSETSNLRTKK</sequence>
<evidence type="ECO:0000313" key="3">
    <source>
        <dbReference type="Proteomes" id="UP001605036"/>
    </source>
</evidence>